<dbReference type="EMBL" id="AAGUYM010000070">
    <property type="protein sequence ID" value="EBS2696357.1"/>
    <property type="molecule type" value="Genomic_DNA"/>
</dbReference>
<protein>
    <recommendedName>
        <fullName evidence="2">GTPase</fullName>
    </recommendedName>
</protein>
<accession>A0A5U9KYS4</accession>
<evidence type="ECO:0008006" key="2">
    <source>
        <dbReference type="Google" id="ProtNLM"/>
    </source>
</evidence>
<organism evidence="1">
    <name type="scientific">Salmonella newport</name>
    <dbReference type="NCBI Taxonomy" id="108619"/>
    <lineage>
        <taxon>Bacteria</taxon>
        <taxon>Pseudomonadati</taxon>
        <taxon>Pseudomonadota</taxon>
        <taxon>Gammaproteobacteria</taxon>
        <taxon>Enterobacterales</taxon>
        <taxon>Enterobacteriaceae</taxon>
        <taxon>Salmonella</taxon>
    </lineage>
</organism>
<proteinExistence type="predicted"/>
<reference evidence="1" key="1">
    <citation type="submission" date="2018-07" db="EMBL/GenBank/DDBJ databases">
        <authorList>
            <person name="Ashton P.M."/>
            <person name="Dallman T."/>
            <person name="Nair S."/>
            <person name="De Pinna E."/>
            <person name="Peters T."/>
            <person name="Grant K."/>
        </authorList>
    </citation>
    <scope>NUCLEOTIDE SEQUENCE [LARGE SCALE GENOMIC DNA]</scope>
    <source>
        <strain evidence="1">436933</strain>
    </source>
</reference>
<dbReference type="InterPro" id="IPR027417">
    <property type="entry name" value="P-loop_NTPase"/>
</dbReference>
<name>A0A5U9KYS4_SALNE</name>
<sequence>MSVESGTPELIYQEIFREVEYILASLPRESIDESLQKTNEELHLKLETLFLRLTQDIERLKRNAEWGIFTIAFYGETNAGKSAVIETLRILLKEKSKQQRQKDFREFQPTAPAH</sequence>
<dbReference type="Proteomes" id="UP000839726">
    <property type="component" value="Unassembled WGS sequence"/>
</dbReference>
<dbReference type="Gene3D" id="3.40.50.300">
    <property type="entry name" value="P-loop containing nucleotide triphosphate hydrolases"/>
    <property type="match status" value="1"/>
</dbReference>
<gene>
    <name evidence="1" type="ORF">DRY71_27260</name>
</gene>
<dbReference type="AlphaFoldDB" id="A0A5U9KYS4"/>
<comment type="caution">
    <text evidence="1">The sequence shown here is derived from an EMBL/GenBank/DDBJ whole genome shotgun (WGS) entry which is preliminary data.</text>
</comment>
<evidence type="ECO:0000313" key="1">
    <source>
        <dbReference type="EMBL" id="EBS2696357.1"/>
    </source>
</evidence>